<evidence type="ECO:0000313" key="11">
    <source>
        <dbReference type="WBParaSite" id="TCLT_0000284901-mRNA-1"/>
    </source>
</evidence>
<keyword evidence="3" id="KW-0999">Mitochondrion inner membrane</keyword>
<reference evidence="9 10" key="2">
    <citation type="submission" date="2018-11" db="EMBL/GenBank/DDBJ databases">
        <authorList>
            <consortium name="Pathogen Informatics"/>
        </authorList>
    </citation>
    <scope>NUCLEOTIDE SEQUENCE [LARGE SCALE GENOMIC DNA]</scope>
</reference>
<feature type="domain" description="Letm1 RBD" evidence="8">
    <location>
        <begin position="136"/>
        <end position="244"/>
    </location>
</feature>
<dbReference type="STRING" id="103827.A0A0N5CRJ9"/>
<evidence type="ECO:0000256" key="4">
    <source>
        <dbReference type="ARBA" id="ARBA00022989"/>
    </source>
</evidence>
<evidence type="ECO:0000256" key="5">
    <source>
        <dbReference type="ARBA" id="ARBA00023128"/>
    </source>
</evidence>
<keyword evidence="6 7" id="KW-0472">Membrane</keyword>
<organism evidence="11">
    <name type="scientific">Thelazia callipaeda</name>
    <name type="common">Oriental eyeworm</name>
    <name type="synonym">Parasitic nematode</name>
    <dbReference type="NCBI Taxonomy" id="103827"/>
    <lineage>
        <taxon>Eukaryota</taxon>
        <taxon>Metazoa</taxon>
        <taxon>Ecdysozoa</taxon>
        <taxon>Nematoda</taxon>
        <taxon>Chromadorea</taxon>
        <taxon>Rhabditida</taxon>
        <taxon>Spirurina</taxon>
        <taxon>Spiruromorpha</taxon>
        <taxon>Thelazioidea</taxon>
        <taxon>Thelaziidae</taxon>
        <taxon>Thelazia</taxon>
    </lineage>
</organism>
<dbReference type="Proteomes" id="UP000276776">
    <property type="component" value="Unassembled WGS sequence"/>
</dbReference>
<sequence>MFRRACHMVFYTAREPVSLSRLKGSHVKFRAYEVEVRYLQTSSVSLLYDKSKVEETLKRLKEQAAMEEKEGQARKQVPFQMMEKAKQQVALVPVYIRWPKAFTSACKHYYHGFKLLFFEMRLSIKYLWQFIQRKPLLRREKQQLVRTLSDVLRLIPFAVFVIVPFLEFALPLFLKLFPNMLPSTFKDETKEEENIRRKLKAKLETAKLLQAAMEEMALYKKKNSAKDDKTASTAVEFAEFIKKVVFLQMGCSLYW</sequence>
<evidence type="ECO:0000256" key="1">
    <source>
        <dbReference type="ARBA" id="ARBA00004434"/>
    </source>
</evidence>
<evidence type="ECO:0000313" key="10">
    <source>
        <dbReference type="Proteomes" id="UP000276776"/>
    </source>
</evidence>
<dbReference type="AlphaFoldDB" id="A0A0N5CRJ9"/>
<dbReference type="OMA" id="TSACKHY"/>
<dbReference type="PANTHER" id="PTHR14009:SF1">
    <property type="entry name" value="MITOCHONDRIAL PROTON_CALCIUM EXCHANGER PROTEIN"/>
    <property type="match status" value="1"/>
</dbReference>
<keyword evidence="10" id="KW-1185">Reference proteome</keyword>
<dbReference type="WBParaSite" id="TCLT_0000284901-mRNA-1">
    <property type="protein sequence ID" value="TCLT_0000284901-mRNA-1"/>
    <property type="gene ID" value="TCLT_0000284901"/>
</dbReference>
<keyword evidence="2 7" id="KW-0812">Transmembrane</keyword>
<evidence type="ECO:0000256" key="6">
    <source>
        <dbReference type="ARBA" id="ARBA00023136"/>
    </source>
</evidence>
<keyword evidence="5" id="KW-0496">Mitochondrion</keyword>
<dbReference type="Pfam" id="PF07766">
    <property type="entry name" value="LETM1_RBD"/>
    <property type="match status" value="1"/>
</dbReference>
<dbReference type="GO" id="GO:0005743">
    <property type="term" value="C:mitochondrial inner membrane"/>
    <property type="evidence" value="ECO:0007669"/>
    <property type="project" value="UniProtKB-SubCell"/>
</dbReference>
<comment type="subcellular location">
    <subcellularLocation>
        <location evidence="1">Mitochondrion inner membrane</location>
        <topology evidence="1">Single-pass membrane protein</topology>
    </subcellularLocation>
</comment>
<protein>
    <submittedName>
        <fullName evidence="11">LETM1 domain-containing protein</fullName>
    </submittedName>
</protein>
<dbReference type="InterPro" id="IPR044202">
    <property type="entry name" value="LETM1/MDM38-like"/>
</dbReference>
<evidence type="ECO:0000313" key="9">
    <source>
        <dbReference type="EMBL" id="VDM99017.1"/>
    </source>
</evidence>
<reference evidence="11" key="1">
    <citation type="submission" date="2017-02" db="UniProtKB">
        <authorList>
            <consortium name="WormBaseParasite"/>
        </authorList>
    </citation>
    <scope>IDENTIFICATION</scope>
</reference>
<dbReference type="InterPro" id="IPR033122">
    <property type="entry name" value="LETM1-like_RBD"/>
</dbReference>
<evidence type="ECO:0000256" key="3">
    <source>
        <dbReference type="ARBA" id="ARBA00022792"/>
    </source>
</evidence>
<accession>A0A0N5CRJ9</accession>
<evidence type="ECO:0000259" key="8">
    <source>
        <dbReference type="Pfam" id="PF07766"/>
    </source>
</evidence>
<dbReference type="PANTHER" id="PTHR14009">
    <property type="entry name" value="LEUCINE ZIPPER-EF-HAND CONTAINING TRANSMEMBRANE PROTEIN"/>
    <property type="match status" value="1"/>
</dbReference>
<proteinExistence type="predicted"/>
<evidence type="ECO:0000256" key="2">
    <source>
        <dbReference type="ARBA" id="ARBA00022692"/>
    </source>
</evidence>
<evidence type="ECO:0000256" key="7">
    <source>
        <dbReference type="SAM" id="Phobius"/>
    </source>
</evidence>
<name>A0A0N5CRJ9_THECL</name>
<dbReference type="GO" id="GO:0043022">
    <property type="term" value="F:ribosome binding"/>
    <property type="evidence" value="ECO:0007669"/>
    <property type="project" value="InterPro"/>
</dbReference>
<dbReference type="GO" id="GO:0030003">
    <property type="term" value="P:intracellular monoatomic cation homeostasis"/>
    <property type="evidence" value="ECO:0007669"/>
    <property type="project" value="TreeGrafter"/>
</dbReference>
<keyword evidence="4 7" id="KW-1133">Transmembrane helix</keyword>
<gene>
    <name evidence="9" type="ORF">TCLT_LOCUS2850</name>
</gene>
<feature type="transmembrane region" description="Helical" evidence="7">
    <location>
        <begin position="151"/>
        <end position="174"/>
    </location>
</feature>
<dbReference type="OrthoDB" id="624114at2759"/>
<dbReference type="EMBL" id="UYYF01000742">
    <property type="protein sequence ID" value="VDM99017.1"/>
    <property type="molecule type" value="Genomic_DNA"/>
</dbReference>